<proteinExistence type="predicted"/>
<gene>
    <name evidence="2" type="ORF">C41B8_11278</name>
</gene>
<protein>
    <submittedName>
        <fullName evidence="2">Uncharacterized protein</fullName>
    </submittedName>
</protein>
<keyword evidence="1" id="KW-0472">Membrane</keyword>
<evidence type="ECO:0000313" key="3">
    <source>
        <dbReference type="Proteomes" id="UP000028302"/>
    </source>
</evidence>
<evidence type="ECO:0000313" key="2">
    <source>
        <dbReference type="EMBL" id="KEZ77167.1"/>
    </source>
</evidence>
<dbReference type="EMBL" id="APNK01000016">
    <property type="protein sequence ID" value="KEZ77167.1"/>
    <property type="molecule type" value="Genomic_DNA"/>
</dbReference>
<sequence length="311" mass="33194">MNSAWHNIAWLLRRETMEHRRLLYAPAILGGVVIGLNLIMLAIGLINHTHTSIRIQFESGSVLNALALNLNTLDPGEMADLGQAIALLLLAVLLLFLLAFGAATLNYALGCLFEERRDRSILFWKSLPTTDGQSVAAKALIAMLALPVLYTVAALITGWVTIGTYLLLLLGSGASAAQLLAETHLGATTALTLAALPIYILTIAPVTGWMMLCSAVSRRHPMLMAILVPALFAVLGALGLPNPVWHLLVGQILPTGYTAALSSLGHAGGFQHALALLYRPLATLDLWLGLVFAVACLVGATVYRHRCTTLV</sequence>
<feature type="transmembrane region" description="Helical" evidence="1">
    <location>
        <begin position="22"/>
        <end position="46"/>
    </location>
</feature>
<feature type="transmembrane region" description="Helical" evidence="1">
    <location>
        <begin position="222"/>
        <end position="240"/>
    </location>
</feature>
<feature type="transmembrane region" description="Helical" evidence="1">
    <location>
        <begin position="148"/>
        <end position="170"/>
    </location>
</feature>
<dbReference type="Proteomes" id="UP000028302">
    <property type="component" value="Unassembled WGS sequence"/>
</dbReference>
<evidence type="ECO:0000256" key="1">
    <source>
        <dbReference type="SAM" id="Phobius"/>
    </source>
</evidence>
<keyword evidence="1" id="KW-0812">Transmembrane</keyword>
<accession>A0A084IKD3</accession>
<reference evidence="2 3" key="1">
    <citation type="submission" date="2013-03" db="EMBL/GenBank/DDBJ databases">
        <title>Salinisphaera hydrothermalis C41B8 Genome Sequencing.</title>
        <authorList>
            <person name="Li C."/>
            <person name="Lai Q."/>
            <person name="Shao Z."/>
        </authorList>
    </citation>
    <scope>NUCLEOTIDE SEQUENCE [LARGE SCALE GENOMIC DNA]</scope>
    <source>
        <strain evidence="2 3">C41B8</strain>
    </source>
</reference>
<feature type="transmembrane region" description="Helical" evidence="1">
    <location>
        <begin position="84"/>
        <end position="109"/>
    </location>
</feature>
<dbReference type="RefSeq" id="WP_037338052.1">
    <property type="nucleotide sequence ID" value="NZ_APNK01000016.1"/>
</dbReference>
<organism evidence="2 3">
    <name type="scientific">Salinisphaera hydrothermalis (strain C41B8)</name>
    <dbReference type="NCBI Taxonomy" id="1304275"/>
    <lineage>
        <taxon>Bacteria</taxon>
        <taxon>Pseudomonadati</taxon>
        <taxon>Pseudomonadota</taxon>
        <taxon>Gammaproteobacteria</taxon>
        <taxon>Salinisphaerales</taxon>
        <taxon>Salinisphaeraceae</taxon>
        <taxon>Salinisphaera</taxon>
    </lineage>
</organism>
<feature type="transmembrane region" description="Helical" evidence="1">
    <location>
        <begin position="286"/>
        <end position="303"/>
    </location>
</feature>
<dbReference type="STRING" id="1304275.C41B8_11278"/>
<feature type="transmembrane region" description="Helical" evidence="1">
    <location>
        <begin position="190"/>
        <end position="210"/>
    </location>
</feature>
<keyword evidence="3" id="KW-1185">Reference proteome</keyword>
<comment type="caution">
    <text evidence="2">The sequence shown here is derived from an EMBL/GenBank/DDBJ whole genome shotgun (WGS) entry which is preliminary data.</text>
</comment>
<dbReference type="eggNOG" id="ENOG50331WV">
    <property type="taxonomic scope" value="Bacteria"/>
</dbReference>
<dbReference type="AlphaFoldDB" id="A0A084IKD3"/>
<dbReference type="OrthoDB" id="118685at2"/>
<keyword evidence="1" id="KW-1133">Transmembrane helix</keyword>
<name>A0A084IKD3_SALHC</name>